<dbReference type="InterPro" id="IPR037448">
    <property type="entry name" value="Zig-8"/>
</dbReference>
<reference evidence="1 2" key="1">
    <citation type="submission" date="2021-06" db="EMBL/GenBank/DDBJ databases">
        <title>Caerostris darwini draft genome.</title>
        <authorList>
            <person name="Kono N."/>
            <person name="Arakawa K."/>
        </authorList>
    </citation>
    <scope>NUCLEOTIDE SEQUENCE [LARGE SCALE GENOMIC DNA]</scope>
</reference>
<dbReference type="Gene3D" id="2.60.40.10">
    <property type="entry name" value="Immunoglobulins"/>
    <property type="match status" value="1"/>
</dbReference>
<dbReference type="GO" id="GO:0050808">
    <property type="term" value="P:synapse organization"/>
    <property type="evidence" value="ECO:0007669"/>
    <property type="project" value="TreeGrafter"/>
</dbReference>
<evidence type="ECO:0008006" key="3">
    <source>
        <dbReference type="Google" id="ProtNLM"/>
    </source>
</evidence>
<dbReference type="CDD" id="cd00096">
    <property type="entry name" value="Ig"/>
    <property type="match status" value="1"/>
</dbReference>
<evidence type="ECO:0000313" key="1">
    <source>
        <dbReference type="EMBL" id="GIX99581.1"/>
    </source>
</evidence>
<sequence>MLLRNSNTTHKTTQETTQYSETKSPVLVLSSSLLVSFVRQRDRNILTAGKFTYTTDQRFSAYHLNDTCDWTLEIRDTRKSDAGIYECQVSSDPKISLPIQLNIIGKYIFGITFRI</sequence>
<gene>
    <name evidence="1" type="primary">AVEN_58406_1</name>
    <name evidence="1" type="ORF">CDAR_26331</name>
</gene>
<dbReference type="AlphaFoldDB" id="A0AAV4PUP4"/>
<dbReference type="InterPro" id="IPR013783">
    <property type="entry name" value="Ig-like_fold"/>
</dbReference>
<proteinExistence type="predicted"/>
<dbReference type="PANTHER" id="PTHR23279:SF36">
    <property type="entry name" value="DEFECTIVE PROBOSCIS EXTENSION RESPONSE 9, ISOFORM A"/>
    <property type="match status" value="1"/>
</dbReference>
<dbReference type="InterPro" id="IPR036179">
    <property type="entry name" value="Ig-like_dom_sf"/>
</dbReference>
<accession>A0AAV4PUP4</accession>
<evidence type="ECO:0000313" key="2">
    <source>
        <dbReference type="Proteomes" id="UP001054837"/>
    </source>
</evidence>
<dbReference type="SUPFAM" id="SSF48726">
    <property type="entry name" value="Immunoglobulin"/>
    <property type="match status" value="1"/>
</dbReference>
<dbReference type="Proteomes" id="UP001054837">
    <property type="component" value="Unassembled WGS sequence"/>
</dbReference>
<dbReference type="GO" id="GO:0032589">
    <property type="term" value="C:neuron projection membrane"/>
    <property type="evidence" value="ECO:0007669"/>
    <property type="project" value="TreeGrafter"/>
</dbReference>
<comment type="caution">
    <text evidence="1">The sequence shown here is derived from an EMBL/GenBank/DDBJ whole genome shotgun (WGS) entry which is preliminary data.</text>
</comment>
<dbReference type="EMBL" id="BPLQ01003313">
    <property type="protein sequence ID" value="GIX99581.1"/>
    <property type="molecule type" value="Genomic_DNA"/>
</dbReference>
<name>A0AAV4PUP4_9ARAC</name>
<dbReference type="PANTHER" id="PTHR23279">
    <property type="entry name" value="DEFECTIVE PROBOSCIS EXTENSION RESPONSE DPR -RELATED"/>
    <property type="match status" value="1"/>
</dbReference>
<keyword evidence="2" id="KW-1185">Reference proteome</keyword>
<protein>
    <recommendedName>
        <fullName evidence="3">Immunoglobulin V-set domain-containing protein</fullName>
    </recommendedName>
</protein>
<organism evidence="1 2">
    <name type="scientific">Caerostris darwini</name>
    <dbReference type="NCBI Taxonomy" id="1538125"/>
    <lineage>
        <taxon>Eukaryota</taxon>
        <taxon>Metazoa</taxon>
        <taxon>Ecdysozoa</taxon>
        <taxon>Arthropoda</taxon>
        <taxon>Chelicerata</taxon>
        <taxon>Arachnida</taxon>
        <taxon>Araneae</taxon>
        <taxon>Araneomorphae</taxon>
        <taxon>Entelegynae</taxon>
        <taxon>Araneoidea</taxon>
        <taxon>Araneidae</taxon>
        <taxon>Caerostris</taxon>
    </lineage>
</organism>